<dbReference type="Pfam" id="PF03720">
    <property type="entry name" value="UDPG_MGDP_dh_C"/>
    <property type="match status" value="1"/>
</dbReference>
<evidence type="ECO:0000256" key="3">
    <source>
        <dbReference type="PIRNR" id="PIRNR000124"/>
    </source>
</evidence>
<dbReference type="SUPFAM" id="SSF52413">
    <property type="entry name" value="UDP-glucose/GDP-mannose dehydrogenase C-terminal domain"/>
    <property type="match status" value="1"/>
</dbReference>
<name>A0AAU8JNR9_9ACTN</name>
<keyword evidence="1" id="KW-0560">Oxidoreductase</keyword>
<proteinExistence type="inferred from homology"/>
<dbReference type="PANTHER" id="PTHR43491:SF5">
    <property type="entry name" value="UDP-N-ACETYL-D-MANNOSAMINE DEHYDROGENASE"/>
    <property type="match status" value="1"/>
</dbReference>
<protein>
    <submittedName>
        <fullName evidence="6">Nucleotide sugar dehydrogenase</fullName>
    </submittedName>
</protein>
<dbReference type="SUPFAM" id="SSF48179">
    <property type="entry name" value="6-phosphogluconate dehydrogenase C-terminal domain-like"/>
    <property type="match status" value="1"/>
</dbReference>
<feature type="domain" description="UDP-glucose/GDP-mannose dehydrogenase C-terminal" evidence="5">
    <location>
        <begin position="323"/>
        <end position="416"/>
    </location>
</feature>
<evidence type="ECO:0000256" key="2">
    <source>
        <dbReference type="ARBA" id="ARBA00023027"/>
    </source>
</evidence>
<dbReference type="InterPro" id="IPR036220">
    <property type="entry name" value="UDP-Glc/GDP-Man_DH_C_sf"/>
</dbReference>
<dbReference type="NCBIfam" id="TIGR03026">
    <property type="entry name" value="NDP-sugDHase"/>
    <property type="match status" value="1"/>
</dbReference>
<dbReference type="KEGG" id="kcm:ABWK59_00105"/>
<dbReference type="InterPro" id="IPR017476">
    <property type="entry name" value="UDP-Glc/GDP-Man"/>
</dbReference>
<dbReference type="Gene3D" id="3.40.50.720">
    <property type="entry name" value="NAD(P)-binding Rossmann-like Domain"/>
    <property type="match status" value="2"/>
</dbReference>
<accession>A0AAU8JNR9</accession>
<feature type="region of interest" description="Disordered" evidence="4">
    <location>
        <begin position="436"/>
        <end position="455"/>
    </location>
</feature>
<evidence type="ECO:0000259" key="5">
    <source>
        <dbReference type="SMART" id="SM00984"/>
    </source>
</evidence>
<dbReference type="InterPro" id="IPR008927">
    <property type="entry name" value="6-PGluconate_DH-like_C_sf"/>
</dbReference>
<dbReference type="Pfam" id="PF00984">
    <property type="entry name" value="UDPG_MGDP_dh"/>
    <property type="match status" value="1"/>
</dbReference>
<evidence type="ECO:0000256" key="1">
    <source>
        <dbReference type="ARBA" id="ARBA00023002"/>
    </source>
</evidence>
<keyword evidence="2" id="KW-0520">NAD</keyword>
<gene>
    <name evidence="6" type="ORF">ABWK59_00105</name>
</gene>
<evidence type="ECO:0000313" key="6">
    <source>
        <dbReference type="EMBL" id="XCM77467.1"/>
    </source>
</evidence>
<dbReference type="EMBL" id="CP159872">
    <property type="protein sequence ID" value="XCM77467.1"/>
    <property type="molecule type" value="Genomic_DNA"/>
</dbReference>
<dbReference type="PIRSF" id="PIRSF500136">
    <property type="entry name" value="UDP_ManNAc_DH"/>
    <property type="match status" value="1"/>
</dbReference>
<sequence>MATVTVVGLGKIGLPLAVTIAAAGHRVRGADIDPGVAASVAAGRPPFPGEPGLDALLARVTGEGLLRATTDTTAAVAGSEVVVIVVPLVIGADRRPDHRALDAAVDAVGAGLRRGSLVIVETTLPVHTTRQRITPRLAAASGLRPGGDFGVCHSPERVSSGSVFADLARYPKLVGGIDPASGERAAAFYASVLRFTERPDLPRPNGVWDLGSAEAAELTKLAETTYRDVNIALANEFACFAQDVGLDLLPVIEAANSQPFSHLHRPGIAVGGHCIPVYPWLYAAGDPAARIPVLAREINDAMPGRAVRMLVTLAGELRGRRAVVLGAAYRGGVKETAFSGVFPLVRALAEHGAIPLVHDPLYEDAELTALGLRPYRLGEPCDVAIVQADHAQYARIGPADLPGVAALLDGRSVTDPVLWSGVPRLAVGTGVPVPPAPKATAPGGDHAFGEVPAPA</sequence>
<dbReference type="GO" id="GO:0000271">
    <property type="term" value="P:polysaccharide biosynthetic process"/>
    <property type="evidence" value="ECO:0007669"/>
    <property type="project" value="InterPro"/>
</dbReference>
<organism evidence="6">
    <name type="scientific">Kitasatospora camelliae</name>
    <dbReference type="NCBI Taxonomy" id="3156397"/>
    <lineage>
        <taxon>Bacteria</taxon>
        <taxon>Bacillati</taxon>
        <taxon>Actinomycetota</taxon>
        <taxon>Actinomycetes</taxon>
        <taxon>Kitasatosporales</taxon>
        <taxon>Streptomycetaceae</taxon>
        <taxon>Kitasatospora</taxon>
    </lineage>
</organism>
<dbReference type="GO" id="GO:0016616">
    <property type="term" value="F:oxidoreductase activity, acting on the CH-OH group of donors, NAD or NADP as acceptor"/>
    <property type="evidence" value="ECO:0007669"/>
    <property type="project" value="InterPro"/>
</dbReference>
<comment type="similarity">
    <text evidence="3">Belongs to the UDP-glucose/GDP-mannose dehydrogenase family.</text>
</comment>
<dbReference type="SUPFAM" id="SSF51735">
    <property type="entry name" value="NAD(P)-binding Rossmann-fold domains"/>
    <property type="match status" value="1"/>
</dbReference>
<dbReference type="PANTHER" id="PTHR43491">
    <property type="entry name" value="UDP-N-ACETYL-D-MANNOSAMINE DEHYDROGENASE"/>
    <property type="match status" value="1"/>
</dbReference>
<reference evidence="6" key="1">
    <citation type="submission" date="2024-06" db="EMBL/GenBank/DDBJ databases">
        <title>The genome sequences of Kitasatospora sp. strain HUAS MG31.</title>
        <authorList>
            <person name="Mo P."/>
        </authorList>
    </citation>
    <scope>NUCLEOTIDE SEQUENCE</scope>
    <source>
        <strain evidence="6">HUAS MG31</strain>
    </source>
</reference>
<dbReference type="PIRSF" id="PIRSF000124">
    <property type="entry name" value="UDPglc_GDPman_dh"/>
    <property type="match status" value="1"/>
</dbReference>
<dbReference type="InterPro" id="IPR001732">
    <property type="entry name" value="UDP-Glc/GDP-Man_DH_N"/>
</dbReference>
<evidence type="ECO:0000256" key="4">
    <source>
        <dbReference type="SAM" id="MobiDB-lite"/>
    </source>
</evidence>
<dbReference type="InterPro" id="IPR036291">
    <property type="entry name" value="NAD(P)-bd_dom_sf"/>
</dbReference>
<dbReference type="GO" id="GO:0016628">
    <property type="term" value="F:oxidoreductase activity, acting on the CH-CH group of donors, NAD or NADP as acceptor"/>
    <property type="evidence" value="ECO:0007669"/>
    <property type="project" value="InterPro"/>
</dbReference>
<dbReference type="InterPro" id="IPR014026">
    <property type="entry name" value="UDP-Glc/GDP-Man_DH_dimer"/>
</dbReference>
<dbReference type="SMART" id="SM00984">
    <property type="entry name" value="UDPG_MGDP_dh_C"/>
    <property type="match status" value="1"/>
</dbReference>
<dbReference type="InterPro" id="IPR028359">
    <property type="entry name" value="UDP_ManNAc/GlcNAc_DH"/>
</dbReference>
<dbReference type="AlphaFoldDB" id="A0AAU8JNR9"/>
<dbReference type="InterPro" id="IPR014027">
    <property type="entry name" value="UDP-Glc/GDP-Man_DH_C"/>
</dbReference>
<dbReference type="Pfam" id="PF03721">
    <property type="entry name" value="UDPG_MGDP_dh_N"/>
    <property type="match status" value="1"/>
</dbReference>
<dbReference type="RefSeq" id="WP_354637083.1">
    <property type="nucleotide sequence ID" value="NZ_CP159872.1"/>
</dbReference>
<dbReference type="GO" id="GO:0051287">
    <property type="term" value="F:NAD binding"/>
    <property type="evidence" value="ECO:0007669"/>
    <property type="project" value="InterPro"/>
</dbReference>